<dbReference type="CDD" id="cd00761">
    <property type="entry name" value="Glyco_tranf_GTA_type"/>
    <property type="match status" value="1"/>
</dbReference>
<dbReference type="EMBL" id="QGGM01000010">
    <property type="protein sequence ID" value="PWK10167.1"/>
    <property type="molecule type" value="Genomic_DNA"/>
</dbReference>
<evidence type="ECO:0000256" key="2">
    <source>
        <dbReference type="ARBA" id="ARBA00022676"/>
    </source>
</evidence>
<evidence type="ECO:0000313" key="5">
    <source>
        <dbReference type="EMBL" id="PWK10167.1"/>
    </source>
</evidence>
<comment type="caution">
    <text evidence="5">The sequence shown here is derived from an EMBL/GenBank/DDBJ whole genome shotgun (WGS) entry which is preliminary data.</text>
</comment>
<sequence length="287" mass="32950">MKNQTYISIGIPIYNAEAYLEDAINSILAQTHELWELILIDDGSTDASLAIAKRFEEADHRIRVIADGINKKLPTRLNQLIEEANYDYIARMDADDLIHPDRLAIQLSFLEKNPDYDLVSTGVVSIDNFNKVYGCRHVDQIYTEFKEIAAAYPIVHAAVLAKKSWYERNKYNENYPRSEDYDLWCRAISNQDLNLAVLPDLLYYYREEGNLSLSKITRSYKDSFKTYCEYKGNSYLGSLKLSAKLTTVNFLDSIGLLQKIANKRNKLTISDTLRNHHQSVVNSICAK</sequence>
<gene>
    <name evidence="5" type="ORF">C8D84_11076</name>
</gene>
<keyword evidence="2" id="KW-0328">Glycosyltransferase</keyword>
<feature type="domain" description="Glycosyltransferase 2-like" evidence="4">
    <location>
        <begin position="8"/>
        <end position="134"/>
    </location>
</feature>
<proteinExistence type="inferred from homology"/>
<protein>
    <submittedName>
        <fullName evidence="5">Glycosyl transferase family 2</fullName>
    </submittedName>
</protein>
<dbReference type="SUPFAM" id="SSF53448">
    <property type="entry name" value="Nucleotide-diphospho-sugar transferases"/>
    <property type="match status" value="1"/>
</dbReference>
<evidence type="ECO:0000259" key="4">
    <source>
        <dbReference type="Pfam" id="PF00535"/>
    </source>
</evidence>
<dbReference type="RefSeq" id="WP_109591670.1">
    <property type="nucleotide sequence ID" value="NZ_CAJGZY010000004.1"/>
</dbReference>
<comment type="similarity">
    <text evidence="1">Belongs to the glycosyltransferase 2 family.</text>
</comment>
<keyword evidence="3 5" id="KW-0808">Transferase</keyword>
<dbReference type="PANTHER" id="PTHR43685">
    <property type="entry name" value="GLYCOSYLTRANSFERASE"/>
    <property type="match status" value="1"/>
</dbReference>
<dbReference type="Proteomes" id="UP000245655">
    <property type="component" value="Unassembled WGS sequence"/>
</dbReference>
<name>A0A2V1ZNW3_PSYIM</name>
<reference evidence="5 6" key="1">
    <citation type="submission" date="2018-05" db="EMBL/GenBank/DDBJ databases">
        <title>Genomic Encyclopedia of Type Strains, Phase IV (KMG-IV): sequencing the most valuable type-strain genomes for metagenomic binning, comparative biology and taxonomic classification.</title>
        <authorList>
            <person name="Goeker M."/>
        </authorList>
    </citation>
    <scope>NUCLEOTIDE SEQUENCE [LARGE SCALE GENOMIC DNA]</scope>
    <source>
        <strain evidence="5 6">DSM 7229</strain>
    </source>
</reference>
<dbReference type="GO" id="GO:0016757">
    <property type="term" value="F:glycosyltransferase activity"/>
    <property type="evidence" value="ECO:0007669"/>
    <property type="project" value="UniProtKB-KW"/>
</dbReference>
<organism evidence="5 6">
    <name type="scientific">Psychrobacter immobilis</name>
    <dbReference type="NCBI Taxonomy" id="498"/>
    <lineage>
        <taxon>Bacteria</taxon>
        <taxon>Pseudomonadati</taxon>
        <taxon>Pseudomonadota</taxon>
        <taxon>Gammaproteobacteria</taxon>
        <taxon>Moraxellales</taxon>
        <taxon>Moraxellaceae</taxon>
        <taxon>Psychrobacter</taxon>
    </lineage>
</organism>
<dbReference type="InterPro" id="IPR001173">
    <property type="entry name" value="Glyco_trans_2-like"/>
</dbReference>
<accession>A0A2V1ZNW3</accession>
<evidence type="ECO:0000313" key="6">
    <source>
        <dbReference type="Proteomes" id="UP000245655"/>
    </source>
</evidence>
<dbReference type="GeneID" id="60255612"/>
<keyword evidence="6" id="KW-1185">Reference proteome</keyword>
<dbReference type="PANTHER" id="PTHR43685:SF5">
    <property type="entry name" value="GLYCOSYLTRANSFERASE EPSE-RELATED"/>
    <property type="match status" value="1"/>
</dbReference>
<dbReference type="InterPro" id="IPR050834">
    <property type="entry name" value="Glycosyltransf_2"/>
</dbReference>
<dbReference type="AlphaFoldDB" id="A0A2V1ZNW3"/>
<dbReference type="Pfam" id="PF00535">
    <property type="entry name" value="Glycos_transf_2"/>
    <property type="match status" value="1"/>
</dbReference>
<dbReference type="Gene3D" id="3.90.550.10">
    <property type="entry name" value="Spore Coat Polysaccharide Biosynthesis Protein SpsA, Chain A"/>
    <property type="match status" value="1"/>
</dbReference>
<evidence type="ECO:0000256" key="1">
    <source>
        <dbReference type="ARBA" id="ARBA00006739"/>
    </source>
</evidence>
<evidence type="ECO:0000256" key="3">
    <source>
        <dbReference type="ARBA" id="ARBA00022679"/>
    </source>
</evidence>
<dbReference type="InterPro" id="IPR029044">
    <property type="entry name" value="Nucleotide-diphossugar_trans"/>
</dbReference>